<name>A0A0L0P3F5_CANAR</name>
<proteinExistence type="predicted"/>
<comment type="caution">
    <text evidence="1">The sequence shown here is derived from an EMBL/GenBank/DDBJ whole genome shotgun (WGS) entry which is preliminary data.</text>
</comment>
<sequence length="103" mass="11318">MDRIRIRQDVRSTLATKTATSKIPRLRSQGLVAFPTEILEFEAKHRCPEAAGVEDITRALFATITSHSCPQVLILAAANCSSSREKKISAAGLRSGFISPRFF</sequence>
<evidence type="ECO:0000313" key="2">
    <source>
        <dbReference type="Proteomes" id="UP000037122"/>
    </source>
</evidence>
<gene>
    <name evidence="1" type="ORF">QG37_02589</name>
</gene>
<dbReference type="AlphaFoldDB" id="A0A0L0P3F5"/>
<dbReference type="Proteomes" id="UP000037122">
    <property type="component" value="Unassembled WGS sequence"/>
</dbReference>
<protein>
    <submittedName>
        <fullName evidence="1">Uncharacterized protein</fullName>
    </submittedName>
</protein>
<dbReference type="VEuPathDB" id="FungiDB:QG37_02589"/>
<organism evidence="1 2">
    <name type="scientific">Candidozyma auris</name>
    <name type="common">Yeast</name>
    <name type="synonym">Candida auris</name>
    <dbReference type="NCBI Taxonomy" id="498019"/>
    <lineage>
        <taxon>Eukaryota</taxon>
        <taxon>Fungi</taxon>
        <taxon>Dikarya</taxon>
        <taxon>Ascomycota</taxon>
        <taxon>Saccharomycotina</taxon>
        <taxon>Pichiomycetes</taxon>
        <taxon>Metschnikowiaceae</taxon>
        <taxon>Candidozyma</taxon>
    </lineage>
</organism>
<accession>A0A0L0P3F5</accession>
<reference evidence="2" key="1">
    <citation type="journal article" date="2015" name="BMC Genomics">
        <title>Draft genome of a commonly misdiagnosed multidrug resistant pathogen Candida auris.</title>
        <authorList>
            <person name="Chatterjee S."/>
            <person name="Alampalli S.V."/>
            <person name="Nageshan R.K."/>
            <person name="Chettiar S.T."/>
            <person name="Joshi S."/>
            <person name="Tatu U.S."/>
        </authorList>
    </citation>
    <scope>NUCLEOTIDE SEQUENCE [LARGE SCALE GENOMIC DNA]</scope>
    <source>
        <strain evidence="2">6684</strain>
    </source>
</reference>
<evidence type="ECO:0000313" key="1">
    <source>
        <dbReference type="EMBL" id="KNE00556.1"/>
    </source>
</evidence>
<dbReference type="EMBL" id="LGST01000018">
    <property type="protein sequence ID" value="KNE00556.1"/>
    <property type="molecule type" value="Genomic_DNA"/>
</dbReference>